<dbReference type="InterPro" id="IPR029510">
    <property type="entry name" value="Ald_DH_CS_GLU"/>
</dbReference>
<feature type="domain" description="Aldehyde dehydrogenase" evidence="7">
    <location>
        <begin position="28"/>
        <end position="478"/>
    </location>
</feature>
<dbReference type="GO" id="GO:0004029">
    <property type="term" value="F:aldehyde dehydrogenase (NAD+) activity"/>
    <property type="evidence" value="ECO:0007669"/>
    <property type="project" value="UniProtKB-EC"/>
</dbReference>
<evidence type="ECO:0000256" key="1">
    <source>
        <dbReference type="ARBA" id="ARBA00009986"/>
    </source>
</evidence>
<dbReference type="PANTHER" id="PTHR42804:SF1">
    <property type="entry name" value="ALDEHYDE DEHYDROGENASE-RELATED"/>
    <property type="match status" value="1"/>
</dbReference>
<comment type="similarity">
    <text evidence="1 6">Belongs to the aldehyde dehydrogenase family.</text>
</comment>
<comment type="catalytic activity">
    <reaction evidence="4">
        <text>an aldehyde + NAD(+) + H2O = a carboxylate + NADH + 2 H(+)</text>
        <dbReference type="Rhea" id="RHEA:16185"/>
        <dbReference type="ChEBI" id="CHEBI:15377"/>
        <dbReference type="ChEBI" id="CHEBI:15378"/>
        <dbReference type="ChEBI" id="CHEBI:17478"/>
        <dbReference type="ChEBI" id="CHEBI:29067"/>
        <dbReference type="ChEBI" id="CHEBI:57540"/>
        <dbReference type="ChEBI" id="CHEBI:57945"/>
        <dbReference type="EC" id="1.2.1.3"/>
    </reaction>
</comment>
<dbReference type="Gene3D" id="3.40.309.10">
    <property type="entry name" value="Aldehyde Dehydrogenase, Chain A, domain 2"/>
    <property type="match status" value="1"/>
</dbReference>
<sequence>MSVAEMIETRTGAVFLNGSFNAGKGALRDAVNPATGEVFARFATATPGDVTAAAESAERAFGTWRRLPVAERARFLRGFAGGLDARRDALIELQMRNNGKPRFEAEIDLGDAAACFRYYADLVEGGALDRGRVVLPDDGFTGRQVLEPYGPAALIVPWNFPLVTTAWKLAPALAAGCTALLKPSEFTTLAELVYGEIAQQIGLPEGVLSILPGEGAIGAAMLDAPQIRKVSFTGSNATGARIMGAAAKRLLPVSLELGGKSPIVVLSDADIDAAAELVCGGVFFNAGQICSATSRLIVDEAIADDLIAALRARIRKMAVGDPRGEIDMGPLTTMAQRDKVLGYLLTARSEGLDCLCGGTGAVGPGFFIEPTVYLDVPETSALWREEIFGPVLSVRRVKGDEAAIALANASDYGLAATVVGSDPDRANAVADRIDAGHVWVNTMQIIFPETSWGGFKASGIGRELGFGGLQGYAALKHITTPA</sequence>
<dbReference type="InterPro" id="IPR016161">
    <property type="entry name" value="Ald_DH/histidinol_DH"/>
</dbReference>
<dbReference type="InterPro" id="IPR015590">
    <property type="entry name" value="Aldehyde_DH_dom"/>
</dbReference>
<reference evidence="8" key="1">
    <citation type="submission" date="2023-02" db="EMBL/GenBank/DDBJ databases">
        <title>Description and genomic characterization of Salipiger bruguierae sp. nov., isolated from the sediment of mangrove plant Bruguiera sexangula.</title>
        <authorList>
            <person name="Long M."/>
        </authorList>
    </citation>
    <scope>NUCLEOTIDE SEQUENCE</scope>
    <source>
        <strain evidence="8">H15</strain>
    </source>
</reference>
<dbReference type="PROSITE" id="PS00070">
    <property type="entry name" value="ALDEHYDE_DEHYDR_CYS"/>
    <property type="match status" value="1"/>
</dbReference>
<evidence type="ECO:0000313" key="8">
    <source>
        <dbReference type="EMBL" id="XCC96304.1"/>
    </source>
</evidence>
<dbReference type="FunFam" id="3.40.605.10:FF:000007">
    <property type="entry name" value="NAD/NADP-dependent betaine aldehyde dehydrogenase"/>
    <property type="match status" value="1"/>
</dbReference>
<evidence type="ECO:0000256" key="5">
    <source>
        <dbReference type="PROSITE-ProRule" id="PRU10007"/>
    </source>
</evidence>
<dbReference type="Pfam" id="PF00171">
    <property type="entry name" value="Aldedh"/>
    <property type="match status" value="1"/>
</dbReference>
<accession>A0AAU8AN61</accession>
<dbReference type="InterPro" id="IPR016163">
    <property type="entry name" value="Ald_DH_C"/>
</dbReference>
<organism evidence="8">
    <name type="scientific">Alloyangia sp. H15</name>
    <dbReference type="NCBI Taxonomy" id="3029062"/>
    <lineage>
        <taxon>Bacteria</taxon>
        <taxon>Pseudomonadati</taxon>
        <taxon>Pseudomonadota</taxon>
        <taxon>Alphaproteobacteria</taxon>
        <taxon>Rhodobacterales</taxon>
        <taxon>Roseobacteraceae</taxon>
        <taxon>Alloyangia</taxon>
    </lineage>
</organism>
<dbReference type="Gene3D" id="3.40.605.10">
    <property type="entry name" value="Aldehyde Dehydrogenase, Chain A, domain 1"/>
    <property type="match status" value="1"/>
</dbReference>
<protein>
    <recommendedName>
        <fullName evidence="3">aldehyde dehydrogenase (NAD(+))</fullName>
        <ecNumber evidence="3">1.2.1.3</ecNumber>
    </recommendedName>
</protein>
<evidence type="ECO:0000256" key="2">
    <source>
        <dbReference type="ARBA" id="ARBA00023002"/>
    </source>
</evidence>
<dbReference type="PROSITE" id="PS00687">
    <property type="entry name" value="ALDEHYDE_DEHYDR_GLU"/>
    <property type="match status" value="1"/>
</dbReference>
<evidence type="ECO:0000259" key="7">
    <source>
        <dbReference type="Pfam" id="PF00171"/>
    </source>
</evidence>
<dbReference type="InterPro" id="IPR016162">
    <property type="entry name" value="Ald_DH_N"/>
</dbReference>
<keyword evidence="2 6" id="KW-0560">Oxidoreductase</keyword>
<evidence type="ECO:0000256" key="4">
    <source>
        <dbReference type="ARBA" id="ARBA00049194"/>
    </source>
</evidence>
<dbReference type="SUPFAM" id="SSF53720">
    <property type="entry name" value="ALDH-like"/>
    <property type="match status" value="1"/>
</dbReference>
<evidence type="ECO:0000256" key="3">
    <source>
        <dbReference type="ARBA" id="ARBA00024226"/>
    </source>
</evidence>
<dbReference type="EC" id="1.2.1.3" evidence="3"/>
<dbReference type="AlphaFoldDB" id="A0AAU8AN61"/>
<feature type="active site" evidence="5">
    <location>
        <position position="256"/>
    </location>
</feature>
<dbReference type="FunFam" id="3.40.309.10:FF:000012">
    <property type="entry name" value="Betaine aldehyde dehydrogenase"/>
    <property type="match status" value="1"/>
</dbReference>
<dbReference type="PANTHER" id="PTHR42804">
    <property type="entry name" value="ALDEHYDE DEHYDROGENASE"/>
    <property type="match status" value="1"/>
</dbReference>
<proteinExistence type="inferred from homology"/>
<dbReference type="InterPro" id="IPR016160">
    <property type="entry name" value="Ald_DH_CS_CYS"/>
</dbReference>
<dbReference type="RefSeq" id="WP_353475170.1">
    <property type="nucleotide sequence ID" value="NZ_CP123385.1"/>
</dbReference>
<gene>
    <name evidence="8" type="ORF">PVT71_16565</name>
</gene>
<dbReference type="EMBL" id="CP123385">
    <property type="protein sequence ID" value="XCC96304.1"/>
    <property type="molecule type" value="Genomic_DNA"/>
</dbReference>
<evidence type="ECO:0000256" key="6">
    <source>
        <dbReference type="RuleBase" id="RU003345"/>
    </source>
</evidence>
<name>A0AAU8AN61_9RHOB</name>